<keyword evidence="1" id="KW-0472">Membrane</keyword>
<dbReference type="EMBL" id="JH597776">
    <property type="status" value="NOT_ANNOTATED_CDS"/>
    <property type="molecule type" value="Genomic_DNA"/>
</dbReference>
<proteinExistence type="predicted"/>
<evidence type="ECO:0000313" key="3">
    <source>
        <dbReference type="Proteomes" id="UP000011713"/>
    </source>
</evidence>
<protein>
    <submittedName>
        <fullName evidence="2">Uncharacterized protein</fullName>
    </submittedName>
</protein>
<feature type="transmembrane region" description="Helical" evidence="1">
    <location>
        <begin position="80"/>
        <end position="98"/>
    </location>
</feature>
<dbReference type="AlphaFoldDB" id="M4B1I3"/>
<keyword evidence="3" id="KW-1185">Reference proteome</keyword>
<keyword evidence="1" id="KW-1133">Transmembrane helix</keyword>
<reference evidence="2" key="2">
    <citation type="submission" date="2015-06" db="UniProtKB">
        <authorList>
            <consortium name="EnsemblProtists"/>
        </authorList>
    </citation>
    <scope>IDENTIFICATION</scope>
    <source>
        <strain evidence="2">Emoy2</strain>
    </source>
</reference>
<organism evidence="2 3">
    <name type="scientific">Hyaloperonospora arabidopsidis (strain Emoy2)</name>
    <name type="common">Downy mildew agent</name>
    <name type="synonym">Peronospora arabidopsidis</name>
    <dbReference type="NCBI Taxonomy" id="559515"/>
    <lineage>
        <taxon>Eukaryota</taxon>
        <taxon>Sar</taxon>
        <taxon>Stramenopiles</taxon>
        <taxon>Oomycota</taxon>
        <taxon>Peronosporomycetes</taxon>
        <taxon>Peronosporales</taxon>
        <taxon>Peronosporaceae</taxon>
        <taxon>Hyaloperonospora</taxon>
    </lineage>
</organism>
<evidence type="ECO:0000256" key="1">
    <source>
        <dbReference type="SAM" id="Phobius"/>
    </source>
</evidence>
<dbReference type="InParanoid" id="M4B1I3"/>
<sequence>MRCYCASTTIAGAGVNTPSRTYDCNRNRHHRSGSILVLKFALLAFSGDTSSVNQFQTALAKRPRFRSGARTSISISSSTIIMKSNMIMFVGFLAVAGIDGRSDRTYPTYEKVV</sequence>
<dbReference type="EnsemblProtists" id="HpaT800130">
    <property type="protein sequence ID" value="HpaP800130"/>
    <property type="gene ID" value="HpaG800130"/>
</dbReference>
<keyword evidence="1" id="KW-0812">Transmembrane</keyword>
<dbReference type="Proteomes" id="UP000011713">
    <property type="component" value="Unassembled WGS sequence"/>
</dbReference>
<dbReference type="VEuPathDB" id="FungiDB:HpaG800130"/>
<reference evidence="3" key="1">
    <citation type="journal article" date="2010" name="Science">
        <title>Signatures of adaptation to obligate biotrophy in the Hyaloperonospora arabidopsidis genome.</title>
        <authorList>
            <person name="Baxter L."/>
            <person name="Tripathy S."/>
            <person name="Ishaque N."/>
            <person name="Boot N."/>
            <person name="Cabral A."/>
            <person name="Kemen E."/>
            <person name="Thines M."/>
            <person name="Ah-Fong A."/>
            <person name="Anderson R."/>
            <person name="Badejoko W."/>
            <person name="Bittner-Eddy P."/>
            <person name="Boore J.L."/>
            <person name="Chibucos M.C."/>
            <person name="Coates M."/>
            <person name="Dehal P."/>
            <person name="Delehaunty K."/>
            <person name="Dong S."/>
            <person name="Downton P."/>
            <person name="Dumas B."/>
            <person name="Fabro G."/>
            <person name="Fronick C."/>
            <person name="Fuerstenberg S.I."/>
            <person name="Fulton L."/>
            <person name="Gaulin E."/>
            <person name="Govers F."/>
            <person name="Hughes L."/>
            <person name="Humphray S."/>
            <person name="Jiang R.H."/>
            <person name="Judelson H."/>
            <person name="Kamoun S."/>
            <person name="Kyung K."/>
            <person name="Meijer H."/>
            <person name="Minx P."/>
            <person name="Morris P."/>
            <person name="Nelson J."/>
            <person name="Phuntumart V."/>
            <person name="Qutob D."/>
            <person name="Rehmany A."/>
            <person name="Rougon-Cardoso A."/>
            <person name="Ryden P."/>
            <person name="Torto-Alalibo T."/>
            <person name="Studholme D."/>
            <person name="Wang Y."/>
            <person name="Win J."/>
            <person name="Wood J."/>
            <person name="Clifton S.W."/>
            <person name="Rogers J."/>
            <person name="Van den Ackerveken G."/>
            <person name="Jones J.D."/>
            <person name="McDowell J.M."/>
            <person name="Beynon J."/>
            <person name="Tyler B.M."/>
        </authorList>
    </citation>
    <scope>NUCLEOTIDE SEQUENCE [LARGE SCALE GENOMIC DNA]</scope>
    <source>
        <strain evidence="3">Emoy2</strain>
    </source>
</reference>
<dbReference type="HOGENOM" id="CLU_2138286_0_0_1"/>
<evidence type="ECO:0000313" key="2">
    <source>
        <dbReference type="EnsemblProtists" id="HpaP800130"/>
    </source>
</evidence>
<accession>M4B1I3</accession>
<name>M4B1I3_HYAAE</name>